<name>A0A5N0EKX1_9NOCA</name>
<gene>
    <name evidence="2" type="ORF">F3087_01650</name>
</gene>
<dbReference type="SUPFAM" id="SSF63829">
    <property type="entry name" value="Calcium-dependent phosphotriesterase"/>
    <property type="match status" value="1"/>
</dbReference>
<dbReference type="InterPro" id="IPR053224">
    <property type="entry name" value="Sensory_adhesion_molecule"/>
</dbReference>
<sequence length="339" mass="35212">MSHAPRRRMATIAIALTCTAAAASSTTETTAQPAPAAQSVRISTAYDLPGDGVYPEGIAADPRTGDTYVGSYATGAVYRATPGTKQAEVFLPAGADGRKTANGLRVDPAGRLWVTDSTAGVAVYDIATRALIARFEVPGPAPRFVNDIAITPDGTAYLTDSSRNIVYRVTAAQVADAAAHGGRAELTTAFDLASVVAPHAADAFTLNGIVADAAGRYLLVVDMNAGELFRIALTPNAADPIRKVNLNGGNLIHGDGLELRDNTLWVVQNTDNAIARWSIGEDGVTATMDQRITDESLGLPTTSVHSNNQNLVVASQFDKGGPMGPGTPKPFTIVAVEGI</sequence>
<evidence type="ECO:0000256" key="1">
    <source>
        <dbReference type="SAM" id="SignalP"/>
    </source>
</evidence>
<organism evidence="2 3">
    <name type="scientific">Nocardia colli</name>
    <dbReference type="NCBI Taxonomy" id="2545717"/>
    <lineage>
        <taxon>Bacteria</taxon>
        <taxon>Bacillati</taxon>
        <taxon>Actinomycetota</taxon>
        <taxon>Actinomycetes</taxon>
        <taxon>Mycobacteriales</taxon>
        <taxon>Nocardiaceae</taxon>
        <taxon>Nocardia</taxon>
    </lineage>
</organism>
<dbReference type="EMBL" id="VXLC01000001">
    <property type="protein sequence ID" value="KAA8890048.1"/>
    <property type="molecule type" value="Genomic_DNA"/>
</dbReference>
<dbReference type="OrthoDB" id="504981at2"/>
<dbReference type="Proteomes" id="UP000323876">
    <property type="component" value="Unassembled WGS sequence"/>
</dbReference>
<evidence type="ECO:0000313" key="3">
    <source>
        <dbReference type="Proteomes" id="UP000323876"/>
    </source>
</evidence>
<protein>
    <submittedName>
        <fullName evidence="2">Superoxide dismutase</fullName>
    </submittedName>
</protein>
<dbReference type="PANTHER" id="PTHR31460">
    <property type="match status" value="1"/>
</dbReference>
<dbReference type="RefSeq" id="WP_150399963.1">
    <property type="nucleotide sequence ID" value="NZ_VXLC01000001.1"/>
</dbReference>
<accession>A0A5N0EKX1</accession>
<keyword evidence="3" id="KW-1185">Reference proteome</keyword>
<keyword evidence="1" id="KW-0732">Signal</keyword>
<feature type="signal peptide" evidence="1">
    <location>
        <begin position="1"/>
        <end position="23"/>
    </location>
</feature>
<evidence type="ECO:0000313" key="2">
    <source>
        <dbReference type="EMBL" id="KAA8890048.1"/>
    </source>
</evidence>
<dbReference type="PANTHER" id="PTHR31460:SF3">
    <property type="entry name" value="MESOCENTIN"/>
    <property type="match status" value="1"/>
</dbReference>
<reference evidence="2 3" key="1">
    <citation type="submission" date="2019-09" db="EMBL/GenBank/DDBJ databases">
        <authorList>
            <person name="Wang X."/>
        </authorList>
    </citation>
    <scope>NUCLEOTIDE SEQUENCE [LARGE SCALE GENOMIC DNA]</scope>
    <source>
        <strain evidence="2 3">CICC 11023</strain>
    </source>
</reference>
<feature type="chain" id="PRO_5039059314" evidence="1">
    <location>
        <begin position="24"/>
        <end position="339"/>
    </location>
</feature>
<proteinExistence type="predicted"/>
<dbReference type="InterPro" id="IPR011042">
    <property type="entry name" value="6-blade_b-propeller_TolB-like"/>
</dbReference>
<comment type="caution">
    <text evidence="2">The sequence shown here is derived from an EMBL/GenBank/DDBJ whole genome shotgun (WGS) entry which is preliminary data.</text>
</comment>
<dbReference type="AlphaFoldDB" id="A0A5N0EKX1"/>
<dbReference type="Gene3D" id="2.120.10.30">
    <property type="entry name" value="TolB, C-terminal domain"/>
    <property type="match status" value="1"/>
</dbReference>